<keyword evidence="7" id="KW-0732">Signal</keyword>
<feature type="compositionally biased region" description="Polar residues" evidence="6">
    <location>
        <begin position="1565"/>
        <end position="1574"/>
    </location>
</feature>
<organism evidence="10 11">
    <name type="scientific">Eublepharis macularius</name>
    <name type="common">Leopard gecko</name>
    <name type="synonym">Cyrtodactylus macularius</name>
    <dbReference type="NCBI Taxonomy" id="481883"/>
    <lineage>
        <taxon>Eukaryota</taxon>
        <taxon>Metazoa</taxon>
        <taxon>Chordata</taxon>
        <taxon>Craniata</taxon>
        <taxon>Vertebrata</taxon>
        <taxon>Euteleostomi</taxon>
        <taxon>Lepidosauria</taxon>
        <taxon>Squamata</taxon>
        <taxon>Bifurcata</taxon>
        <taxon>Gekkota</taxon>
        <taxon>Eublepharidae</taxon>
        <taxon>Eublepharinae</taxon>
        <taxon>Eublepharis</taxon>
    </lineage>
</organism>
<keyword evidence="5" id="KW-1015">Disulfide bond</keyword>
<feature type="compositionally biased region" description="Polar residues" evidence="6">
    <location>
        <begin position="2540"/>
        <end position="2551"/>
    </location>
</feature>
<name>A0AA97JN23_EUBMA</name>
<evidence type="ECO:0000256" key="6">
    <source>
        <dbReference type="SAM" id="MobiDB-lite"/>
    </source>
</evidence>
<feature type="compositionally biased region" description="Low complexity" evidence="6">
    <location>
        <begin position="1399"/>
        <end position="1416"/>
    </location>
</feature>
<feature type="compositionally biased region" description="Polar residues" evidence="6">
    <location>
        <begin position="1715"/>
        <end position="1724"/>
    </location>
</feature>
<feature type="compositionally biased region" description="Polar residues" evidence="6">
    <location>
        <begin position="2465"/>
        <end position="2474"/>
    </location>
</feature>
<dbReference type="RefSeq" id="XP_054840072.1">
    <property type="nucleotide sequence ID" value="XM_054984097.1"/>
</dbReference>
<dbReference type="GO" id="GO:0007160">
    <property type="term" value="P:cell-matrix adhesion"/>
    <property type="evidence" value="ECO:0007669"/>
    <property type="project" value="InterPro"/>
</dbReference>
<feature type="compositionally biased region" description="Polar residues" evidence="6">
    <location>
        <begin position="2090"/>
        <end position="2099"/>
    </location>
</feature>
<feature type="domain" description="AMOP" evidence="8">
    <location>
        <begin position="3078"/>
        <end position="3202"/>
    </location>
</feature>
<feature type="compositionally biased region" description="Polar residues" evidence="6">
    <location>
        <begin position="1330"/>
        <end position="1340"/>
    </location>
</feature>
<keyword evidence="2" id="KW-0812">Transmembrane</keyword>
<feature type="compositionally biased region" description="Polar residues" evidence="6">
    <location>
        <begin position="1865"/>
        <end position="1874"/>
    </location>
</feature>
<dbReference type="PROSITE" id="PS50856">
    <property type="entry name" value="AMOP"/>
    <property type="match status" value="1"/>
</dbReference>
<feature type="compositionally biased region" description="Polar residues" evidence="6">
    <location>
        <begin position="2240"/>
        <end position="2249"/>
    </location>
</feature>
<feature type="region of interest" description="Disordered" evidence="6">
    <location>
        <begin position="3199"/>
        <end position="3234"/>
    </location>
</feature>
<feature type="compositionally biased region" description="Low complexity" evidence="6">
    <location>
        <begin position="1480"/>
        <end position="1489"/>
    </location>
</feature>
<feature type="chain" id="PRO_5041636926" evidence="7">
    <location>
        <begin position="28"/>
        <end position="3234"/>
    </location>
</feature>
<feature type="compositionally biased region" description="Polar residues" evidence="6">
    <location>
        <begin position="795"/>
        <end position="811"/>
    </location>
</feature>
<feature type="compositionally biased region" description="Polar residues" evidence="6">
    <location>
        <begin position="2165"/>
        <end position="2174"/>
    </location>
</feature>
<protein>
    <submittedName>
        <fullName evidence="11">Mucin-4 isoform X1</fullName>
    </submittedName>
</protein>
<dbReference type="PROSITE" id="PS51220">
    <property type="entry name" value="NIDO"/>
    <property type="match status" value="1"/>
</dbReference>
<feature type="compositionally biased region" description="Polar residues" evidence="6">
    <location>
        <begin position="485"/>
        <end position="495"/>
    </location>
</feature>
<evidence type="ECO:0000313" key="11">
    <source>
        <dbReference type="RefSeq" id="XP_054840072.1"/>
    </source>
</evidence>
<feature type="compositionally biased region" description="Low complexity" evidence="6">
    <location>
        <begin position="2587"/>
        <end position="2600"/>
    </location>
</feature>
<feature type="compositionally biased region" description="Low complexity" evidence="6">
    <location>
        <begin position="288"/>
        <end position="300"/>
    </location>
</feature>
<feature type="compositionally biased region" description="Low complexity" evidence="6">
    <location>
        <begin position="2743"/>
        <end position="2759"/>
    </location>
</feature>
<dbReference type="KEGG" id="emc:129332822"/>
<sequence>MGTQQQMFWTLVGCGAWLLCNLGLAAAIPVVTSGQTTETESFPTDFLLWGTEGDYFDATTLMTTERSTIVTAPLQPTEQFASAPLGPGGISGENQGANSSSPVETETLDSELASAEGNGDPEGELHNGDLTTPGETREEATEIPMASGEAFTNANASKASLETGVAESTTVGVADGKATPAILLSEETPDPSAEAQPEATEFIKDIYSRVTDSPLPVADSEEKILESPLGEERENASSTSSPSVVEGEMPSDTVSVEATIDNGLKPTVTPWEEPQSTILVPSVGALESSTDAHSASTASAVLPDSAEEISKTSSTVSPSFAGEEKTPDAGTAETDTDNGLKPTAAPEEELTNTILGPSGGLPDSSTDAHGASAIPATLPSNLEELLPEEADATPAPGLSHSLPPENGAEEAKQTAPSELPPSGVTSLSNVETPPASVPEDATSASQSETPEGDDVPAGLDNGTAPPLSSIEETAGLESSGGKQPLVTSTGAPSQTIPSSSKAIPASPASLRDVPSGPSSSENQGGQSSLRPSPGSLSPQSGEVAESSKAGEAEGNNTPSDAASSRENSSLPLDSNAAGAQSQVPAGSPGPNQSPPVGASAVGPSASEEAKELEDSSGNSGKKPLLDAPSAESQSDVPSAAEEGTGSASSQESQPSPGGAATAGNETSKVSEDEEGSSGTRGKEMPPGLPNAESQAPGASAEEASSGLGTGGSPPSEENTSLEEADSEGSRTSPDEASTAGSRGSPGAEEPGGSSGAGALGNPGAKPQSPGTSTSETSGGLGKGGSSLSNEGEETINSGTTSSKSLQPSLDSTAAPEPAASEEAEEFDGSSKACGKETELGSPAAESGGFGDGRACHFTLAVESTRSGSAADQPSQPSADDEPVVGSGTSGGAGGSDVSSSLGGKKTPSASSAVEPQAPETSASEEVSEAFGDGRPSQLSEKEEITSSGSTGDKESQPSPDVLASTGPAASEEAEEKEVTSELGQKEKPSEAISEGLENRKPPTSTEEVNTDDSKSEGNQGSQPDEAAPSDGTEEPEGSSGVSGKETPLGAVAPESPSTGEISGGLTNGRVSNSPDEVENTGPEKEGSEGPQTSPGDASAVGSSAPEAPADSQVTDEAPENGTPLANSDAGPQSLGTSTGGNSGGLSSGRVSNASEGVENTGPEEANSERSQVSSDDATEVGSRVSKAPEEFEGTNQASANGAPLVDPDAELQSPGSSRGDTPGDLGSGRTSSSPDGVENTAPEKEGSEGPQTSPGDAAAVGSSVSDAPEQSDGTNKPNANGIPSANSNAPEIPAGTAETSVNGVSLVNSDAEPQPPGASRGDTSGDLGNEITSDSTNRVENTVPEKEGSEGPQTSPGDASAVGSSAPEVPAESQVTEEAPENGTPLANSDAEPQATPTGDNSGGLSSASDSSSPAGVENTGPEQANSEGPQVSTDEASATGPRVSPAPKESEGIGETSANGVPLSDGQPQSTGTSGGDTSGDLGNGSTSKSPNGVESTGPEKGDNEGSQTSPDDTAATDSRATNAPKIPEGTAETSANGVPLANSDGQPQPPGTSGGDTSADLGNGSTSKSPVGTGQEKADGEGPQVSPDEASGTGPRVSPAPKESEGTSETSANGVPLANSDGQSVGTSGGDTSADLGNGSTSKSPVGTGQEKADGEGPQVSPDEASGTGPRVSPAPKESEGTSETSANGVPLANSDGQSVGTSGGDTSADLGNESTSKSPVGTGQEKADGEGPQVSPDEASGTGPRVSPAPKESEGTSETSANGVPLANSDGQSVGTSGGDTSADLGNGSTSKSPVGTGQEKADGEGPQVSPDEASGTGPRVSPAPKESEGIGETSANGVPLANSDGQSVGTSGGDTSADLGNGSTSKSPVGTGQEKADGEGPQVSPDEASGTGPRVSPAPKESEGTSETSANGVPLANSDGQSVGTSGGDTSADLGNGSTSKSPVGTGQEKADGEGPQVSPDEASGTGPRVSPAPKESEGTSETSANGVPLANSDGQSVGTSGGDTSADLGNGSTSKSPVGTGQEKADGEGPQVSPDEASGTGPRVSPAPKESEGTSETSANGVPLANSDGQSVGTSGGDTSADLGNGSTSKSPVGTGQEKADGEGPQVSPDEASGTGPRVSPAPKESEGTSETSANGVPLANSDGQSVGTSGGDTSADLGNESTSKSPVGTGQEKADGEGPQVSPDEASGTGPRVSPAPKESEGTSETSANGVPLANSDGQSVGTSGGDTSADLGNGSTSKSPVGTGQEKADGEGPQVSPDEASGTGPRVSPAPKESEGIGETSANGVPLANSDGQSVGTSGGDTSADLGNGSTSKSPVGTGQEKADGEGPQVSPDEASGTGPRVSPAPKESEGTSETSANGVPLANSDGQSVGTSEGDTSADLGNGSTSKSPVGTGQEKADGEGPQVSPDEASGTGPRVSPAPKESEGTSETSANGVPLANSDGQSVGTSGGDTSVDLGNGSTSKSPVGTGQEKADGEGPPVSPDEASGTGSRVSPAPKDSEGTSETSANGVPLANSDGQSVGTSGGDTSADIGNGSTSNSPNGVENTGPEKDGSEGSQTPPDDSSAAGSKVSETPEESENNNEASENGAPSANSDAEPRSPGTSAAENPESLNNGKVSSFPDGVENSGPGKADSEVSQSSPGDASATGSKVSNAPKEPEGTNEVSPNAVPLVDSDGELQSPGKGKTSGDLGKGKSGVKGKGGKSSNLKGPEAIDAADQKSSPSTLVSSGSKTGKPGSNPDSLSPSRPSSASKSVGGEKEGKQTKAPPPGKLDARLASSRVAPEATKSTRTTNKPSDKKSGSGSRSSKNEKPAAVSVDAANSGRAGTASMSAPSAVSLLPYGPNAKDKEYVERKQDFNSPRFKPEIGVPLGKTLHDSLYYTDNGQIIFPASDKDAPSYPNPPPKGFNGREQPPMIAVFWDNADFSKGSGTTFYQEYVTQKSATHPVVRDVEGKIRQYVEPSFSARWTLKITWVKAQPYPAQKQDAGTNTYQAVLTTDGYTSYVLFLYQDGGMRWDYTKLASTNVLIGYTSGDGFSKNDGLIDKTPAEKYRPDQWKGYNTDVRGLWIYKLYSRPQVNYRQRCLDWIDHENEPSVWNKDLPSCPCSLEQGVSDGRYTLSKKGVSGSRFTMLSSSTPNPYGSGVRCLYGDNNQFLEGRQERIWRDLHKKNIGNDEELKFYDWCCNRAGSQQVCDKYSQKRPKISCDGSRPPVRGTSRKEKLSSESEEERGGH</sequence>
<evidence type="ECO:0000256" key="1">
    <source>
        <dbReference type="ARBA" id="ARBA00004370"/>
    </source>
</evidence>
<feature type="compositionally biased region" description="Low complexity" evidence="6">
    <location>
        <begin position="761"/>
        <end position="777"/>
    </location>
</feature>
<dbReference type="CTD" id="4585"/>
<accession>A0AA97JN23</accession>
<keyword evidence="4" id="KW-0472">Membrane</keyword>
<evidence type="ECO:0000256" key="4">
    <source>
        <dbReference type="ARBA" id="ARBA00023136"/>
    </source>
</evidence>
<gene>
    <name evidence="11" type="primary">MUC4</name>
</gene>
<feature type="compositionally biased region" description="Low complexity" evidence="6">
    <location>
        <begin position="496"/>
        <end position="509"/>
    </location>
</feature>
<dbReference type="PANTHER" id="PTHR13802">
    <property type="entry name" value="MUCIN 4-RELATED"/>
    <property type="match status" value="1"/>
</dbReference>
<feature type="compositionally biased region" description="Low complexity" evidence="6">
    <location>
        <begin position="691"/>
        <end position="706"/>
    </location>
</feature>
<feature type="compositionally biased region" description="Polar residues" evidence="6">
    <location>
        <begin position="2724"/>
        <end position="2737"/>
    </location>
</feature>
<feature type="compositionally biased region" description="Polar residues" evidence="6">
    <location>
        <begin position="2607"/>
        <end position="2623"/>
    </location>
</feature>
<feature type="compositionally biased region" description="Basic and acidic residues" evidence="6">
    <location>
        <begin position="3218"/>
        <end position="3234"/>
    </location>
</feature>
<feature type="compositionally biased region" description="Basic and acidic residues" evidence="6">
    <location>
        <begin position="976"/>
        <end position="989"/>
    </location>
</feature>
<evidence type="ECO:0000256" key="5">
    <source>
        <dbReference type="ARBA" id="ARBA00023157"/>
    </source>
</evidence>
<feature type="compositionally biased region" description="Basic and acidic residues" evidence="6">
    <location>
        <begin position="220"/>
        <end position="235"/>
    </location>
</feature>
<feature type="region of interest" description="Disordered" evidence="6">
    <location>
        <begin position="211"/>
        <end position="252"/>
    </location>
</feature>
<feature type="compositionally biased region" description="Polar residues" evidence="6">
    <location>
        <begin position="2390"/>
        <end position="2399"/>
    </location>
</feature>
<evidence type="ECO:0000259" key="9">
    <source>
        <dbReference type="PROSITE" id="PS51220"/>
    </source>
</evidence>
<dbReference type="Proteomes" id="UP001190640">
    <property type="component" value="Chromosome 6"/>
</dbReference>
<evidence type="ECO:0000256" key="3">
    <source>
        <dbReference type="ARBA" id="ARBA00022989"/>
    </source>
</evidence>
<dbReference type="SMART" id="SM00723">
    <property type="entry name" value="AMOP"/>
    <property type="match status" value="1"/>
</dbReference>
<feature type="compositionally biased region" description="Polar residues" evidence="6">
    <location>
        <begin position="554"/>
        <end position="584"/>
    </location>
</feature>
<feature type="compositionally biased region" description="Low complexity" evidence="6">
    <location>
        <begin position="523"/>
        <end position="541"/>
    </location>
</feature>
<feature type="compositionally biased region" description="Polar residues" evidence="6">
    <location>
        <begin position="2315"/>
        <end position="2324"/>
    </location>
</feature>
<evidence type="ECO:0000256" key="2">
    <source>
        <dbReference type="ARBA" id="ARBA00022692"/>
    </source>
</evidence>
<feature type="compositionally biased region" description="Polar residues" evidence="6">
    <location>
        <begin position="2372"/>
        <end position="2383"/>
    </location>
</feature>
<proteinExistence type="predicted"/>
<feature type="compositionally biased region" description="Polar residues" evidence="6">
    <location>
        <begin position="1297"/>
        <end position="1308"/>
    </location>
</feature>
<dbReference type="PANTHER" id="PTHR13802:SF52">
    <property type="entry name" value="MUCIN-4"/>
    <property type="match status" value="1"/>
</dbReference>
<feature type="compositionally biased region" description="Low complexity" evidence="6">
    <location>
        <begin position="740"/>
        <end position="751"/>
    </location>
</feature>
<evidence type="ECO:0000256" key="7">
    <source>
        <dbReference type="SAM" id="SignalP"/>
    </source>
</evidence>
<feature type="compositionally biased region" description="Polar residues" evidence="6">
    <location>
        <begin position="861"/>
        <end position="877"/>
    </location>
</feature>
<feature type="compositionally biased region" description="Polar residues" evidence="6">
    <location>
        <begin position="1271"/>
        <end position="1289"/>
    </location>
</feature>
<dbReference type="GO" id="GO:0005176">
    <property type="term" value="F:ErbB-2 class receptor binding"/>
    <property type="evidence" value="ECO:0007669"/>
    <property type="project" value="TreeGrafter"/>
</dbReference>
<feature type="compositionally biased region" description="Gly residues" evidence="6">
    <location>
        <begin position="1137"/>
        <end position="1146"/>
    </location>
</feature>
<feature type="compositionally biased region" description="Low complexity" evidence="6">
    <location>
        <begin position="1253"/>
        <end position="1268"/>
    </location>
</feature>
<feature type="compositionally biased region" description="Polar residues" evidence="6">
    <location>
        <begin position="1506"/>
        <end position="1523"/>
    </location>
</feature>
<feature type="compositionally biased region" description="Polar residues" evidence="6">
    <location>
        <begin position="729"/>
        <end position="739"/>
    </location>
</feature>
<dbReference type="InterPro" id="IPR051495">
    <property type="entry name" value="Epithelial_Barrier/Signaling"/>
</dbReference>
<feature type="domain" description="NIDO" evidence="9">
    <location>
        <begin position="2922"/>
        <end position="3077"/>
    </location>
</feature>
<feature type="signal peptide" evidence="7">
    <location>
        <begin position="1"/>
        <end position="27"/>
    </location>
</feature>
<keyword evidence="3" id="KW-1133">Transmembrane helix</keyword>
<reference evidence="11" key="1">
    <citation type="submission" date="2025-08" db="UniProtKB">
        <authorList>
            <consortium name="RefSeq"/>
        </authorList>
    </citation>
    <scope>IDENTIFICATION</scope>
    <source>
        <tissue evidence="11">Blood</tissue>
    </source>
</reference>
<dbReference type="Pfam" id="PF06119">
    <property type="entry name" value="NIDO"/>
    <property type="match status" value="1"/>
</dbReference>
<dbReference type="SMART" id="SM00539">
    <property type="entry name" value="NIDO"/>
    <property type="match status" value="1"/>
</dbReference>
<feature type="compositionally biased region" description="Polar residues" evidence="6">
    <location>
        <begin position="1940"/>
        <end position="1949"/>
    </location>
</feature>
<feature type="compositionally biased region" description="Polar residues" evidence="6">
    <location>
        <begin position="1640"/>
        <end position="1649"/>
    </location>
</feature>
<evidence type="ECO:0000313" key="10">
    <source>
        <dbReference type="Proteomes" id="UP001190640"/>
    </source>
</evidence>
<dbReference type="InterPro" id="IPR003886">
    <property type="entry name" value="NIDO_dom"/>
</dbReference>
<feature type="compositionally biased region" description="Polar residues" evidence="6">
    <location>
        <begin position="1790"/>
        <end position="1799"/>
    </location>
</feature>
<keyword evidence="10" id="KW-1185">Reference proteome</keyword>
<feature type="region of interest" description="Disordered" evidence="6">
    <location>
        <begin position="79"/>
        <end position="141"/>
    </location>
</feature>
<evidence type="ECO:0000259" key="8">
    <source>
        <dbReference type="PROSITE" id="PS50856"/>
    </source>
</evidence>
<comment type="subcellular location">
    <subcellularLocation>
        <location evidence="1">Membrane</location>
    </subcellularLocation>
</comment>
<dbReference type="InterPro" id="IPR005533">
    <property type="entry name" value="AMOP_dom"/>
</dbReference>
<feature type="compositionally biased region" description="Polar residues" evidence="6">
    <location>
        <begin position="2641"/>
        <end position="2658"/>
    </location>
</feature>
<dbReference type="GeneID" id="129332822"/>
<feature type="compositionally biased region" description="Polar residues" evidence="6">
    <location>
        <begin position="92"/>
        <end position="104"/>
    </location>
</feature>
<feature type="compositionally biased region" description="Polar residues" evidence="6">
    <location>
        <begin position="1421"/>
        <end position="1437"/>
    </location>
</feature>
<feature type="compositionally biased region" description="Polar residues" evidence="6">
    <location>
        <begin position="2015"/>
        <end position="2024"/>
    </location>
</feature>
<feature type="region of interest" description="Disordered" evidence="6">
    <location>
        <begin position="264"/>
        <end position="2848"/>
    </location>
</feature>
<dbReference type="GO" id="GO:0016020">
    <property type="term" value="C:membrane"/>
    <property type="evidence" value="ECO:0007669"/>
    <property type="project" value="UniProtKB-SubCell"/>
</dbReference>
<feature type="compositionally biased region" description="Low complexity" evidence="6">
    <location>
        <begin position="638"/>
        <end position="653"/>
    </location>
</feature>
<feature type="compositionally biased region" description="Polar residues" evidence="6">
    <location>
        <begin position="907"/>
        <end position="924"/>
    </location>
</feature>